<reference evidence="1" key="1">
    <citation type="submission" date="2014-09" db="EMBL/GenBank/DDBJ databases">
        <authorList>
            <person name="Magalhaes I.L.F."/>
            <person name="Oliveira U."/>
            <person name="Santos F.R."/>
            <person name="Vidigal T.H.D.A."/>
            <person name="Brescovit A.D."/>
            <person name="Santos A.J."/>
        </authorList>
    </citation>
    <scope>NUCLEOTIDE SEQUENCE</scope>
    <source>
        <tissue evidence="1">Shoot tissue taken approximately 20 cm above the soil surface</tissue>
    </source>
</reference>
<sequence>MWRRLGFGLIRMVGGGGGGAAEAHVAHGVLLEASRWFWTFFIRELASV</sequence>
<accession>A0A0A9ANI5</accession>
<evidence type="ECO:0000313" key="1">
    <source>
        <dbReference type="EMBL" id="JAD53299.1"/>
    </source>
</evidence>
<organism evidence="1">
    <name type="scientific">Arundo donax</name>
    <name type="common">Giant reed</name>
    <name type="synonym">Donax arundinaceus</name>
    <dbReference type="NCBI Taxonomy" id="35708"/>
    <lineage>
        <taxon>Eukaryota</taxon>
        <taxon>Viridiplantae</taxon>
        <taxon>Streptophyta</taxon>
        <taxon>Embryophyta</taxon>
        <taxon>Tracheophyta</taxon>
        <taxon>Spermatophyta</taxon>
        <taxon>Magnoliopsida</taxon>
        <taxon>Liliopsida</taxon>
        <taxon>Poales</taxon>
        <taxon>Poaceae</taxon>
        <taxon>PACMAD clade</taxon>
        <taxon>Arundinoideae</taxon>
        <taxon>Arundineae</taxon>
        <taxon>Arundo</taxon>
    </lineage>
</organism>
<proteinExistence type="predicted"/>
<reference evidence="1" key="2">
    <citation type="journal article" date="2015" name="Data Brief">
        <title>Shoot transcriptome of the giant reed, Arundo donax.</title>
        <authorList>
            <person name="Barrero R.A."/>
            <person name="Guerrero F.D."/>
            <person name="Moolhuijzen P."/>
            <person name="Goolsby J.A."/>
            <person name="Tidwell J."/>
            <person name="Bellgard S.E."/>
            <person name="Bellgard M.I."/>
        </authorList>
    </citation>
    <scope>NUCLEOTIDE SEQUENCE</scope>
    <source>
        <tissue evidence="1">Shoot tissue taken approximately 20 cm above the soil surface</tissue>
    </source>
</reference>
<name>A0A0A9ANI5_ARUDO</name>
<dbReference type="EMBL" id="GBRH01244596">
    <property type="protein sequence ID" value="JAD53299.1"/>
    <property type="molecule type" value="Transcribed_RNA"/>
</dbReference>
<dbReference type="AlphaFoldDB" id="A0A0A9ANI5"/>
<protein>
    <submittedName>
        <fullName evidence="1">Uncharacterized protein</fullName>
    </submittedName>
</protein>